<name>A0A4V1M4K7_TREME</name>
<feature type="compositionally biased region" description="Basic and acidic residues" evidence="1">
    <location>
        <begin position="40"/>
        <end position="61"/>
    </location>
</feature>
<dbReference type="Gene3D" id="1.10.10.60">
    <property type="entry name" value="Homeodomain-like"/>
    <property type="match status" value="1"/>
</dbReference>
<organism evidence="2 3">
    <name type="scientific">Tremella mesenterica</name>
    <name type="common">Jelly fungus</name>
    <dbReference type="NCBI Taxonomy" id="5217"/>
    <lineage>
        <taxon>Eukaryota</taxon>
        <taxon>Fungi</taxon>
        <taxon>Dikarya</taxon>
        <taxon>Basidiomycota</taxon>
        <taxon>Agaricomycotina</taxon>
        <taxon>Tremellomycetes</taxon>
        <taxon>Tremellales</taxon>
        <taxon>Tremellaceae</taxon>
        <taxon>Tremella</taxon>
    </lineage>
</organism>
<dbReference type="EMBL" id="SDIL01000015">
    <property type="protein sequence ID" value="RXK40707.1"/>
    <property type="molecule type" value="Genomic_DNA"/>
</dbReference>
<sequence length="130" mass="15184">MLPKRHIEVVYIQDSDSESDAKPSPSIYEPDEPEYEPEPEPERKPKAEHDQEKKPKLKSEPDQVGGSTPKKRRYLKPKIPWSPEEDAILSELLEEVIKTYIWPKVREDGRLTHRSSYGCQYHAKFKLDAL</sequence>
<keyword evidence="3" id="KW-1185">Reference proteome</keyword>
<evidence type="ECO:0000256" key="1">
    <source>
        <dbReference type="SAM" id="MobiDB-lite"/>
    </source>
</evidence>
<dbReference type="VEuPathDB" id="FungiDB:TREMEDRAFT_59576"/>
<dbReference type="AlphaFoldDB" id="A0A4V1M4K7"/>
<proteinExistence type="predicted"/>
<protein>
    <submittedName>
        <fullName evidence="2">Uncharacterized protein</fullName>
    </submittedName>
</protein>
<dbReference type="InParanoid" id="A0A4V1M4K7"/>
<comment type="caution">
    <text evidence="2">The sequence shown here is derived from an EMBL/GenBank/DDBJ whole genome shotgun (WGS) entry which is preliminary data.</text>
</comment>
<feature type="region of interest" description="Disordered" evidence="1">
    <location>
        <begin position="1"/>
        <end position="77"/>
    </location>
</feature>
<gene>
    <name evidence="2" type="ORF">M231_01959</name>
</gene>
<feature type="compositionally biased region" description="Acidic residues" evidence="1">
    <location>
        <begin position="29"/>
        <end position="39"/>
    </location>
</feature>
<evidence type="ECO:0000313" key="3">
    <source>
        <dbReference type="Proteomes" id="UP000289152"/>
    </source>
</evidence>
<evidence type="ECO:0000313" key="2">
    <source>
        <dbReference type="EMBL" id="RXK40707.1"/>
    </source>
</evidence>
<dbReference type="Proteomes" id="UP000289152">
    <property type="component" value="Unassembled WGS sequence"/>
</dbReference>
<accession>A0A4V1M4K7</accession>
<reference evidence="2 3" key="1">
    <citation type="submission" date="2016-06" db="EMBL/GenBank/DDBJ databases">
        <title>Evolution of pathogenesis and genome organization in the Tremellales.</title>
        <authorList>
            <person name="Cuomo C."/>
            <person name="Litvintseva A."/>
            <person name="Heitman J."/>
            <person name="Chen Y."/>
            <person name="Sun S."/>
            <person name="Springer D."/>
            <person name="Dromer F."/>
            <person name="Young S."/>
            <person name="Zeng Q."/>
            <person name="Chapman S."/>
            <person name="Gujja S."/>
            <person name="Saif S."/>
            <person name="Birren B."/>
        </authorList>
    </citation>
    <scope>NUCLEOTIDE SEQUENCE [LARGE SCALE GENOMIC DNA]</scope>
    <source>
        <strain evidence="2 3">ATCC 28783</strain>
    </source>
</reference>
<dbReference type="OrthoDB" id="2564578at2759"/>